<comment type="caution">
    <text evidence="2">The sequence shown here is derived from an EMBL/GenBank/DDBJ whole genome shotgun (WGS) entry which is preliminary data.</text>
</comment>
<feature type="transmembrane region" description="Helical" evidence="1">
    <location>
        <begin position="12"/>
        <end position="35"/>
    </location>
</feature>
<protein>
    <submittedName>
        <fullName evidence="2">Uncharacterized protein</fullName>
    </submittedName>
</protein>
<dbReference type="RefSeq" id="WP_330089685.1">
    <property type="nucleotide sequence ID" value="NZ_JAUZMY010000001.1"/>
</dbReference>
<sequence length="123" mass="13071">MNTSPDDNARQLLLEGRVGAVFTTLLAVATLMMLWTWTENAAFAAAGCCTAVGVFAAGFVRARTGWVELVGGPLDGARIRSARAARLREEYLDLAVPGGGRARYGHDDTGRLVYRGRVEGGDA</sequence>
<evidence type="ECO:0000313" key="3">
    <source>
        <dbReference type="Proteomes" id="UP001356095"/>
    </source>
</evidence>
<keyword evidence="1" id="KW-1133">Transmembrane helix</keyword>
<reference evidence="2 3" key="1">
    <citation type="submission" date="2023-08" db="EMBL/GenBank/DDBJ databases">
        <authorList>
            <person name="Girao M."/>
            <person name="Carvalho M.F."/>
        </authorList>
    </citation>
    <scope>NUCLEOTIDE SEQUENCE [LARGE SCALE GENOMIC DNA]</scope>
    <source>
        <strain evidence="2 3">CT-R113</strain>
    </source>
</reference>
<accession>A0ABU7K1Y1</accession>
<evidence type="ECO:0000256" key="1">
    <source>
        <dbReference type="SAM" id="Phobius"/>
    </source>
</evidence>
<evidence type="ECO:0000313" key="2">
    <source>
        <dbReference type="EMBL" id="MEE2035864.1"/>
    </source>
</evidence>
<keyword evidence="3" id="KW-1185">Reference proteome</keyword>
<name>A0ABU7K1Y1_9ACTN</name>
<dbReference type="EMBL" id="JAUZMY010000001">
    <property type="protein sequence ID" value="MEE2035864.1"/>
    <property type="molecule type" value="Genomic_DNA"/>
</dbReference>
<feature type="transmembrane region" description="Helical" evidence="1">
    <location>
        <begin position="41"/>
        <end position="60"/>
    </location>
</feature>
<organism evidence="2 3">
    <name type="scientific">Nocardiopsis codii</name>
    <dbReference type="NCBI Taxonomy" id="3065942"/>
    <lineage>
        <taxon>Bacteria</taxon>
        <taxon>Bacillati</taxon>
        <taxon>Actinomycetota</taxon>
        <taxon>Actinomycetes</taxon>
        <taxon>Streptosporangiales</taxon>
        <taxon>Nocardiopsidaceae</taxon>
        <taxon>Nocardiopsis</taxon>
    </lineage>
</organism>
<gene>
    <name evidence="2" type="ORF">Q8791_01330</name>
</gene>
<keyword evidence="1" id="KW-0812">Transmembrane</keyword>
<keyword evidence="1" id="KW-0472">Membrane</keyword>
<proteinExistence type="predicted"/>
<dbReference type="Proteomes" id="UP001356095">
    <property type="component" value="Unassembled WGS sequence"/>
</dbReference>